<feature type="chain" id="PRO_5045247566" evidence="1">
    <location>
        <begin position="30"/>
        <end position="232"/>
    </location>
</feature>
<proteinExistence type="predicted"/>
<dbReference type="InterPro" id="IPR013424">
    <property type="entry name" value="Ice-binding_C"/>
</dbReference>
<accession>A0ABS8XDU5</accession>
<dbReference type="NCBIfam" id="TIGR02595">
    <property type="entry name" value="PEP_CTERM"/>
    <property type="match status" value="1"/>
</dbReference>
<comment type="caution">
    <text evidence="3">The sequence shown here is derived from an EMBL/GenBank/DDBJ whole genome shotgun (WGS) entry which is preliminary data.</text>
</comment>
<feature type="domain" description="Ice-binding protein C-terminal" evidence="2">
    <location>
        <begin position="210"/>
        <end position="231"/>
    </location>
</feature>
<reference evidence="3 4" key="1">
    <citation type="submission" date="2021-12" db="EMBL/GenBank/DDBJ databases">
        <title>Genome seq of p7.</title>
        <authorList>
            <person name="Seo T."/>
        </authorList>
    </citation>
    <scope>NUCLEOTIDE SEQUENCE [LARGE SCALE GENOMIC DNA]</scope>
    <source>
        <strain evidence="3 4">P7</strain>
    </source>
</reference>
<evidence type="ECO:0000256" key="1">
    <source>
        <dbReference type="SAM" id="SignalP"/>
    </source>
</evidence>
<evidence type="ECO:0000313" key="4">
    <source>
        <dbReference type="Proteomes" id="UP001201463"/>
    </source>
</evidence>
<protein>
    <submittedName>
        <fullName evidence="3">PEP-CTERM sorting domain-containing protein</fullName>
    </submittedName>
</protein>
<dbReference type="Proteomes" id="UP001201463">
    <property type="component" value="Unassembled WGS sequence"/>
</dbReference>
<evidence type="ECO:0000259" key="2">
    <source>
        <dbReference type="Pfam" id="PF07589"/>
    </source>
</evidence>
<dbReference type="Pfam" id="PF07589">
    <property type="entry name" value="PEP-CTERM"/>
    <property type="match status" value="1"/>
</dbReference>
<evidence type="ECO:0000313" key="3">
    <source>
        <dbReference type="EMBL" id="MCE4537162.1"/>
    </source>
</evidence>
<feature type="signal peptide" evidence="1">
    <location>
        <begin position="1"/>
        <end position="29"/>
    </location>
</feature>
<keyword evidence="4" id="KW-1185">Reference proteome</keyword>
<dbReference type="RefSeq" id="WP_233390947.1">
    <property type="nucleotide sequence ID" value="NZ_JAJTWT010000003.1"/>
</dbReference>
<name>A0ABS8XDU5_9BURK</name>
<dbReference type="EMBL" id="JAJTWT010000003">
    <property type="protein sequence ID" value="MCE4537162.1"/>
    <property type="molecule type" value="Genomic_DNA"/>
</dbReference>
<gene>
    <name evidence="3" type="ORF">LXT12_07855</name>
</gene>
<organism evidence="3 4">
    <name type="scientific">Pelomonas caseinilytica</name>
    <dbReference type="NCBI Taxonomy" id="2906763"/>
    <lineage>
        <taxon>Bacteria</taxon>
        <taxon>Pseudomonadati</taxon>
        <taxon>Pseudomonadota</taxon>
        <taxon>Betaproteobacteria</taxon>
        <taxon>Burkholderiales</taxon>
        <taxon>Sphaerotilaceae</taxon>
        <taxon>Roseateles</taxon>
    </lineage>
</organism>
<sequence length="232" mass="23565">MRLAASPVRRLLAAMAGTLLLLSAPSARAGFQSDVTVRLIAPGGIQGNSTPVNEQQVVAVADLATGLQAGASGGAITNTWMLANEEVTFVGNAIHVRSYAGYDDATGIYTGYLGSGGAHARYEFDGLSIAGQTIVGFSVYAFDGYLTSGISGLASPAAASLVHLIDADTVSLDLDSILFADRGTGTSNAHADFRIDLITRDNGNNGGTLPEPATLALLAIAALGAGAARRRG</sequence>
<keyword evidence="1" id="KW-0732">Signal</keyword>